<accession>A0A381VVB5</accession>
<evidence type="ECO:0000313" key="1">
    <source>
        <dbReference type="EMBL" id="SVA43708.1"/>
    </source>
</evidence>
<protein>
    <submittedName>
        <fullName evidence="1">Uncharacterized protein</fullName>
    </submittedName>
</protein>
<gene>
    <name evidence="1" type="ORF">METZ01_LOCUS96562</name>
</gene>
<reference evidence="1" key="1">
    <citation type="submission" date="2018-05" db="EMBL/GenBank/DDBJ databases">
        <authorList>
            <person name="Lanie J.A."/>
            <person name="Ng W.-L."/>
            <person name="Kazmierczak K.M."/>
            <person name="Andrzejewski T.M."/>
            <person name="Davidsen T.M."/>
            <person name="Wayne K.J."/>
            <person name="Tettelin H."/>
            <person name="Glass J.I."/>
            <person name="Rusch D."/>
            <person name="Podicherti R."/>
            <person name="Tsui H.-C.T."/>
            <person name="Winkler M.E."/>
        </authorList>
    </citation>
    <scope>NUCLEOTIDE SEQUENCE</scope>
</reference>
<dbReference type="AlphaFoldDB" id="A0A381VVB5"/>
<dbReference type="EMBL" id="UINC01009761">
    <property type="protein sequence ID" value="SVA43708.1"/>
    <property type="molecule type" value="Genomic_DNA"/>
</dbReference>
<proteinExistence type="predicted"/>
<name>A0A381VVB5_9ZZZZ</name>
<sequence>MMRPKPIWRNEIACLTRDQHSSVRTGSGTNDLVTSGDGLVVFTPRCVDTSNIVYLLYSLDSEDLPALEDFILRDSKRYWSTTSKMSIMLTARHRPFELQALSVTRNVR</sequence>
<organism evidence="1">
    <name type="scientific">marine metagenome</name>
    <dbReference type="NCBI Taxonomy" id="408172"/>
    <lineage>
        <taxon>unclassified sequences</taxon>
        <taxon>metagenomes</taxon>
        <taxon>ecological metagenomes</taxon>
    </lineage>
</organism>